<keyword evidence="2" id="KW-1185">Reference proteome</keyword>
<sequence>MQSEIDSLRQQIATLQIELALKEQIQKMQSEIDLLKWRINEITSVDSTEYK</sequence>
<proteinExistence type="predicted"/>
<gene>
    <name evidence="1" type="ORF">GMARGA_LOCUS26908</name>
</gene>
<dbReference type="Proteomes" id="UP000789901">
    <property type="component" value="Unassembled WGS sequence"/>
</dbReference>
<accession>A0ABN7W5Y4</accession>
<organism evidence="1 2">
    <name type="scientific">Gigaspora margarita</name>
    <dbReference type="NCBI Taxonomy" id="4874"/>
    <lineage>
        <taxon>Eukaryota</taxon>
        <taxon>Fungi</taxon>
        <taxon>Fungi incertae sedis</taxon>
        <taxon>Mucoromycota</taxon>
        <taxon>Glomeromycotina</taxon>
        <taxon>Glomeromycetes</taxon>
        <taxon>Diversisporales</taxon>
        <taxon>Gigasporaceae</taxon>
        <taxon>Gigaspora</taxon>
    </lineage>
</organism>
<reference evidence="1 2" key="1">
    <citation type="submission" date="2021-06" db="EMBL/GenBank/DDBJ databases">
        <authorList>
            <person name="Kallberg Y."/>
            <person name="Tangrot J."/>
            <person name="Rosling A."/>
        </authorList>
    </citation>
    <scope>NUCLEOTIDE SEQUENCE [LARGE SCALE GENOMIC DNA]</scope>
    <source>
        <strain evidence="1 2">120-4 pot B 10/14</strain>
    </source>
</reference>
<comment type="caution">
    <text evidence="1">The sequence shown here is derived from an EMBL/GenBank/DDBJ whole genome shotgun (WGS) entry which is preliminary data.</text>
</comment>
<dbReference type="EMBL" id="CAJVQB010032099">
    <property type="protein sequence ID" value="CAG8817861.1"/>
    <property type="molecule type" value="Genomic_DNA"/>
</dbReference>
<name>A0ABN7W5Y4_GIGMA</name>
<protein>
    <submittedName>
        <fullName evidence="1">13255_t:CDS:1</fullName>
    </submittedName>
</protein>
<evidence type="ECO:0000313" key="2">
    <source>
        <dbReference type="Proteomes" id="UP000789901"/>
    </source>
</evidence>
<evidence type="ECO:0000313" key="1">
    <source>
        <dbReference type="EMBL" id="CAG8817861.1"/>
    </source>
</evidence>